<reference evidence="1" key="2">
    <citation type="journal article" date="2015" name="Data Brief">
        <title>Shoot transcriptome of the giant reed, Arundo donax.</title>
        <authorList>
            <person name="Barrero R.A."/>
            <person name="Guerrero F.D."/>
            <person name="Moolhuijzen P."/>
            <person name="Goolsby J.A."/>
            <person name="Tidwell J."/>
            <person name="Bellgard S.E."/>
            <person name="Bellgard M.I."/>
        </authorList>
    </citation>
    <scope>NUCLEOTIDE SEQUENCE</scope>
    <source>
        <tissue evidence="1">Shoot tissue taken approximately 20 cm above the soil surface</tissue>
    </source>
</reference>
<reference evidence="1" key="1">
    <citation type="submission" date="2014-09" db="EMBL/GenBank/DDBJ databases">
        <authorList>
            <person name="Magalhaes I.L.F."/>
            <person name="Oliveira U."/>
            <person name="Santos F.R."/>
            <person name="Vidigal T.H.D.A."/>
            <person name="Brescovit A.D."/>
            <person name="Santos A.J."/>
        </authorList>
    </citation>
    <scope>NUCLEOTIDE SEQUENCE</scope>
    <source>
        <tissue evidence="1">Shoot tissue taken approximately 20 cm above the soil surface</tissue>
    </source>
</reference>
<dbReference type="EMBL" id="GBRH01173980">
    <property type="protein sequence ID" value="JAE23916.1"/>
    <property type="molecule type" value="Transcribed_RNA"/>
</dbReference>
<accession>A0A0A9GMZ0</accession>
<sequence>MSMRSWCSGLLEKSVAHLLFPSSPALTTLSGQCCSR</sequence>
<proteinExistence type="predicted"/>
<evidence type="ECO:0000313" key="1">
    <source>
        <dbReference type="EMBL" id="JAE23916.1"/>
    </source>
</evidence>
<dbReference type="AlphaFoldDB" id="A0A0A9GMZ0"/>
<organism evidence="1">
    <name type="scientific">Arundo donax</name>
    <name type="common">Giant reed</name>
    <name type="synonym">Donax arundinaceus</name>
    <dbReference type="NCBI Taxonomy" id="35708"/>
    <lineage>
        <taxon>Eukaryota</taxon>
        <taxon>Viridiplantae</taxon>
        <taxon>Streptophyta</taxon>
        <taxon>Embryophyta</taxon>
        <taxon>Tracheophyta</taxon>
        <taxon>Spermatophyta</taxon>
        <taxon>Magnoliopsida</taxon>
        <taxon>Liliopsida</taxon>
        <taxon>Poales</taxon>
        <taxon>Poaceae</taxon>
        <taxon>PACMAD clade</taxon>
        <taxon>Arundinoideae</taxon>
        <taxon>Arundineae</taxon>
        <taxon>Arundo</taxon>
    </lineage>
</organism>
<protein>
    <submittedName>
        <fullName evidence="1">Uncharacterized protein</fullName>
    </submittedName>
</protein>
<name>A0A0A9GMZ0_ARUDO</name>